<name>A0A380K344_9STRE</name>
<protein>
    <submittedName>
        <fullName evidence="1">Uncharacterized protein</fullName>
    </submittedName>
</protein>
<keyword evidence="2" id="KW-1185">Reference proteome</keyword>
<dbReference type="EMBL" id="UHFN01000007">
    <property type="protein sequence ID" value="SUN59372.1"/>
    <property type="molecule type" value="Genomic_DNA"/>
</dbReference>
<dbReference type="AlphaFoldDB" id="A0A380K344"/>
<evidence type="ECO:0000313" key="1">
    <source>
        <dbReference type="EMBL" id="SUN59372.1"/>
    </source>
</evidence>
<accession>A0A380K344</accession>
<evidence type="ECO:0000313" key="2">
    <source>
        <dbReference type="Proteomes" id="UP000254924"/>
    </source>
</evidence>
<sequence length="89" mass="10365">MTETDNTHTNELLLASQRNCLKELQEPPFNSLELMTTIHQEIKTAPADRKYLLEKVLNALEEVSKANQNYRHKLTVLEYHIHQVRHSGV</sequence>
<dbReference type="Proteomes" id="UP000254924">
    <property type="component" value="Unassembled WGS sequence"/>
</dbReference>
<gene>
    <name evidence="1" type="ORF">NCTC12224_00323</name>
</gene>
<organism evidence="1 2">
    <name type="scientific">Streptococcus hyointestinalis</name>
    <dbReference type="NCBI Taxonomy" id="1337"/>
    <lineage>
        <taxon>Bacteria</taxon>
        <taxon>Bacillati</taxon>
        <taxon>Bacillota</taxon>
        <taxon>Bacilli</taxon>
        <taxon>Lactobacillales</taxon>
        <taxon>Streptococcaceae</taxon>
        <taxon>Streptococcus</taxon>
    </lineage>
</organism>
<reference evidence="1 2" key="1">
    <citation type="submission" date="2018-06" db="EMBL/GenBank/DDBJ databases">
        <authorList>
            <consortium name="Pathogen Informatics"/>
            <person name="Doyle S."/>
        </authorList>
    </citation>
    <scope>NUCLEOTIDE SEQUENCE [LARGE SCALE GENOMIC DNA]</scope>
    <source>
        <strain evidence="1 2">NCTC12224</strain>
    </source>
</reference>
<proteinExistence type="predicted"/>